<keyword evidence="3 8" id="KW-0479">Metal-binding</keyword>
<evidence type="ECO:0000256" key="10">
    <source>
        <dbReference type="PIRSR" id="PIRSR038186-2"/>
    </source>
</evidence>
<dbReference type="SUPFAM" id="SSF56059">
    <property type="entry name" value="Glutathione synthetase ATP-binding domain-like"/>
    <property type="match status" value="1"/>
</dbReference>
<dbReference type="Gene3D" id="3.30.470.20">
    <property type="entry name" value="ATP-grasp fold, B domain"/>
    <property type="match status" value="1"/>
</dbReference>
<dbReference type="InterPro" id="IPR041429">
    <property type="entry name" value="ITPK1_N"/>
</dbReference>
<feature type="binding site" evidence="9">
    <location>
        <position position="164"/>
    </location>
    <ligand>
        <name>1D-myo-inositol 1,3,4-trisphosphate</name>
        <dbReference type="ChEBI" id="CHEBI:58414"/>
    </ligand>
</feature>
<dbReference type="OrthoDB" id="25308at2759"/>
<evidence type="ECO:0000256" key="7">
    <source>
        <dbReference type="ARBA" id="ARBA00022842"/>
    </source>
</evidence>
<evidence type="ECO:0000256" key="1">
    <source>
        <dbReference type="ARBA" id="ARBA00009601"/>
    </source>
</evidence>
<feature type="binding site" evidence="9">
    <location>
        <position position="308"/>
    </location>
    <ligand>
        <name>1D-myo-inositol 1,3,4-trisphosphate</name>
        <dbReference type="ChEBI" id="CHEBI:58414"/>
    </ligand>
</feature>
<dbReference type="InterPro" id="IPR008656">
    <property type="entry name" value="Inositol_tetrakis-P_1-kinase"/>
</dbReference>
<evidence type="ECO:0000256" key="6">
    <source>
        <dbReference type="ARBA" id="ARBA00022840"/>
    </source>
</evidence>
<dbReference type="GO" id="GO:0052725">
    <property type="term" value="F:inositol-1,3,4-trisphosphate 6-kinase activity"/>
    <property type="evidence" value="ECO:0007669"/>
    <property type="project" value="InterPro"/>
</dbReference>
<comment type="cofactor">
    <cofactor evidence="8 10">
        <name>Mg(2+)</name>
        <dbReference type="ChEBI" id="CHEBI:18420"/>
    </cofactor>
    <text evidence="8 10">Binds 2 magnesium ions per subunit.</text>
</comment>
<organism evidence="13">
    <name type="scientific">Mucor ambiguus</name>
    <dbReference type="NCBI Taxonomy" id="91626"/>
    <lineage>
        <taxon>Eukaryota</taxon>
        <taxon>Fungi</taxon>
        <taxon>Fungi incertae sedis</taxon>
        <taxon>Mucoromycota</taxon>
        <taxon>Mucoromycotina</taxon>
        <taxon>Mucoromycetes</taxon>
        <taxon>Mucorales</taxon>
        <taxon>Mucorineae</taxon>
        <taxon>Mucoraceae</taxon>
        <taxon>Mucor</taxon>
    </lineage>
</organism>
<keyword evidence="4 8" id="KW-0547">Nucleotide-binding</keyword>
<feature type="binding site" evidence="9">
    <location>
        <position position="312"/>
    </location>
    <ligand>
        <name>1D-myo-inositol 1,3,4-trisphosphate</name>
        <dbReference type="ChEBI" id="CHEBI:58414"/>
    </ligand>
</feature>
<dbReference type="GO" id="GO:0000287">
    <property type="term" value="F:magnesium ion binding"/>
    <property type="evidence" value="ECO:0007669"/>
    <property type="project" value="InterPro"/>
</dbReference>
<dbReference type="Gene3D" id="3.40.50.11370">
    <property type="match status" value="1"/>
</dbReference>
<name>A0A0C9LVV0_9FUNG</name>
<evidence type="ECO:0000259" key="11">
    <source>
        <dbReference type="Pfam" id="PF05770"/>
    </source>
</evidence>
<dbReference type="Pfam" id="PF17927">
    <property type="entry name" value="Ins134_P3_kin_N"/>
    <property type="match status" value="1"/>
</dbReference>
<evidence type="ECO:0000313" key="13">
    <source>
        <dbReference type="EMBL" id="GAN07410.1"/>
    </source>
</evidence>
<evidence type="ECO:0000256" key="9">
    <source>
        <dbReference type="PIRSR" id="PIRSR038186-1"/>
    </source>
</evidence>
<accession>A0A0C9LVV0</accession>
<dbReference type="EMBL" id="DF836449">
    <property type="protein sequence ID" value="GAN07410.1"/>
    <property type="molecule type" value="Genomic_DNA"/>
</dbReference>
<feature type="binding site" evidence="10">
    <location>
        <position position="306"/>
    </location>
    <ligand>
        <name>Mg(2+)</name>
        <dbReference type="ChEBI" id="CHEBI:18420"/>
        <label>1</label>
    </ligand>
</feature>
<dbReference type="AlphaFoldDB" id="A0A0C9LVV0"/>
<comment type="function">
    <text evidence="8">Kinase that can phosphorylate various inositol polyphosphate such as Ins(3,4,5,6)P4 or Ins(1,3,4)P3.</text>
</comment>
<feature type="binding site" evidence="10">
    <location>
        <position position="292"/>
    </location>
    <ligand>
        <name>Mg(2+)</name>
        <dbReference type="ChEBI" id="CHEBI:18420"/>
        <label>1</label>
    </ligand>
</feature>
<dbReference type="STRING" id="91626.A0A0C9LVV0"/>
<keyword evidence="5 8" id="KW-0418">Kinase</keyword>
<dbReference type="PANTHER" id="PTHR14217:SF1">
    <property type="entry name" value="INOSITOL-TETRAKISPHOSPHATE 1-KINASE"/>
    <property type="match status" value="1"/>
</dbReference>
<gene>
    <name evidence="13" type="ORF">MAM1_0160c06907</name>
</gene>
<evidence type="ECO:0000256" key="2">
    <source>
        <dbReference type="ARBA" id="ARBA00022679"/>
    </source>
</evidence>
<comment type="subunit">
    <text evidence="8">Monomer.</text>
</comment>
<sequence length="341" mass="39020">MSHDIKTVGLIFTRKKIERSGFIGLEDYAIKRNIRIIHIDLSIPIEQQGNLDLIVHKMTDLVAKIERGDTEAAKLYQRFIAYSKEHPQVIIIDAWPNIEKVLDRMLLYHHTKMCAAKDLIDGKPLFHVPKSIALDSIKDWKDGMEITFPTMCKRRTACSSTEAHQMTLIPSAQGMSQMEQYVKDDAVMLQEFIQHDGVIVKVYVADGQISASTRPSFKNLDHHGDVVHFDSQTLPKSFETKIELSHDLDRVFLRSDPTDIHLYKESVLDTSRLQKIADSLHRQLGLTFFGFDVLLQSHTNAYFVVDVNYFPSFKAVENFHSMFVDILEKRLATTTAPTPFS</sequence>
<evidence type="ECO:0000256" key="3">
    <source>
        <dbReference type="ARBA" id="ARBA00022723"/>
    </source>
</evidence>
<comment type="catalytic activity">
    <reaction evidence="8">
        <text>1D-myo-inositol 3,4,5,6-tetrakisphosphate + ATP = 1D-myo-inositol 1,3,4,5,6-pentakisphosphate + ADP + H(+)</text>
        <dbReference type="Rhea" id="RHEA:12452"/>
        <dbReference type="ChEBI" id="CHEBI:15378"/>
        <dbReference type="ChEBI" id="CHEBI:30616"/>
        <dbReference type="ChEBI" id="CHEBI:57539"/>
        <dbReference type="ChEBI" id="CHEBI:57733"/>
        <dbReference type="ChEBI" id="CHEBI:456216"/>
        <dbReference type="EC" id="2.7.1.134"/>
    </reaction>
</comment>
<dbReference type="PANTHER" id="PTHR14217">
    <property type="entry name" value="INOSITOL-TETRAKISPHOSPHATE 1-KINASE"/>
    <property type="match status" value="1"/>
</dbReference>
<feature type="binding site" evidence="9">
    <location>
        <position position="104"/>
    </location>
    <ligand>
        <name>ATP</name>
        <dbReference type="ChEBI" id="CHEBI:30616"/>
    </ligand>
</feature>
<reference evidence="13" key="1">
    <citation type="submission" date="2014-09" db="EMBL/GenBank/DDBJ databases">
        <title>Draft genome sequence of an oleaginous Mucoromycotina fungus Mucor ambiguus NBRC6742.</title>
        <authorList>
            <person name="Takeda I."/>
            <person name="Yamane N."/>
            <person name="Morita T."/>
            <person name="Tamano K."/>
            <person name="Machida M."/>
            <person name="Baker S."/>
            <person name="Koike H."/>
        </authorList>
    </citation>
    <scope>NUCLEOTIDE SEQUENCE</scope>
    <source>
        <strain evidence="13">NBRC 6742</strain>
    </source>
</reference>
<dbReference type="InterPro" id="IPR040464">
    <property type="entry name" value="InsP(3)kin_ATP-grasp"/>
</dbReference>
<evidence type="ECO:0000256" key="8">
    <source>
        <dbReference type="PIRNR" id="PIRNR038186"/>
    </source>
</evidence>
<feature type="binding site" evidence="9">
    <location>
        <position position="57"/>
    </location>
    <ligand>
        <name>1D-myo-inositol 1,3,4,6-tetrakisphosphate</name>
        <dbReference type="ChEBI" id="CHEBI:57660"/>
    </ligand>
</feature>
<dbReference type="Pfam" id="PF05770">
    <property type="entry name" value="Ins134_P3_kin"/>
    <property type="match status" value="1"/>
</dbReference>
<feature type="binding site" evidence="9">
    <location>
        <begin position="190"/>
        <end position="201"/>
    </location>
    <ligand>
        <name>ATP</name>
        <dbReference type="ChEBI" id="CHEBI:30616"/>
    </ligand>
</feature>
<dbReference type="GO" id="GO:0032957">
    <property type="term" value="P:inositol trisphosphate metabolic process"/>
    <property type="evidence" value="ECO:0007669"/>
    <property type="project" value="InterPro"/>
</dbReference>
<keyword evidence="7 8" id="KW-0460">Magnesium</keyword>
<dbReference type="Gene3D" id="3.30.1490.220">
    <property type="match status" value="1"/>
</dbReference>
<feature type="domain" description="Inositol 1,3,4-trisphosphate 5/6-kinase ATP-grasp" evidence="11">
    <location>
        <begin position="135"/>
        <end position="327"/>
    </location>
</feature>
<keyword evidence="2 8" id="KW-0808">Transferase</keyword>
<feature type="binding site" evidence="9">
    <location>
        <position position="153"/>
    </location>
    <ligand>
        <name>ATP</name>
        <dbReference type="ChEBI" id="CHEBI:30616"/>
    </ligand>
</feature>
<keyword evidence="6 8" id="KW-0067">ATP-binding</keyword>
<dbReference type="EC" id="2.7.1.134" evidence="8"/>
<feature type="binding site" evidence="9">
    <location>
        <position position="201"/>
    </location>
    <ligand>
        <name>1D-myo-inositol 1,3,4-trisphosphate</name>
        <dbReference type="ChEBI" id="CHEBI:58414"/>
    </ligand>
</feature>
<dbReference type="GO" id="GO:0005737">
    <property type="term" value="C:cytoplasm"/>
    <property type="evidence" value="ECO:0007669"/>
    <property type="project" value="TreeGrafter"/>
</dbReference>
<feature type="binding site" evidence="10">
    <location>
        <position position="306"/>
    </location>
    <ligand>
        <name>Mg(2+)</name>
        <dbReference type="ChEBI" id="CHEBI:18420"/>
        <label>2</label>
    </ligand>
</feature>
<protein>
    <recommendedName>
        <fullName evidence="8">Inositol-tetrakisphosphate 1-kinase</fullName>
        <ecNumber evidence="8">2.7.1.134</ecNumber>
    </recommendedName>
</protein>
<dbReference type="Proteomes" id="UP000053815">
    <property type="component" value="Unassembled WGS sequence"/>
</dbReference>
<dbReference type="GO" id="GO:0005524">
    <property type="term" value="F:ATP binding"/>
    <property type="evidence" value="ECO:0007669"/>
    <property type="project" value="UniProtKB-KW"/>
</dbReference>
<evidence type="ECO:0000313" key="14">
    <source>
        <dbReference type="Proteomes" id="UP000053815"/>
    </source>
</evidence>
<evidence type="ECO:0000256" key="4">
    <source>
        <dbReference type="ARBA" id="ARBA00022741"/>
    </source>
</evidence>
<evidence type="ECO:0000256" key="5">
    <source>
        <dbReference type="ARBA" id="ARBA00022777"/>
    </source>
</evidence>
<dbReference type="GO" id="GO:0052726">
    <property type="term" value="F:inositol-1,3,4-trisphosphate 5-kinase activity"/>
    <property type="evidence" value="ECO:0007669"/>
    <property type="project" value="InterPro"/>
</dbReference>
<evidence type="ECO:0000259" key="12">
    <source>
        <dbReference type="Pfam" id="PF17927"/>
    </source>
</evidence>
<comment type="similarity">
    <text evidence="1 8">Belongs to the ITPK1 family.</text>
</comment>
<proteinExistence type="inferred from homology"/>
<feature type="binding site" evidence="9">
    <location>
        <position position="216"/>
    </location>
    <ligand>
        <name>ATP</name>
        <dbReference type="ChEBI" id="CHEBI:30616"/>
    </ligand>
</feature>
<feature type="binding site" evidence="10">
    <location>
        <position position="308"/>
    </location>
    <ligand>
        <name>Mg(2+)</name>
        <dbReference type="ChEBI" id="CHEBI:18420"/>
        <label>2</label>
    </ligand>
</feature>
<keyword evidence="14" id="KW-1185">Reference proteome</keyword>
<dbReference type="GO" id="GO:0047325">
    <property type="term" value="F:inositol-3,4,5,6-tetrakisphosphate 1-kinase activity"/>
    <property type="evidence" value="ECO:0007669"/>
    <property type="project" value="UniProtKB-EC"/>
</dbReference>
<dbReference type="PIRSF" id="PIRSF038186">
    <property type="entry name" value="ITPK"/>
    <property type="match status" value="1"/>
</dbReference>
<feature type="binding site" evidence="9">
    <location>
        <position position="16"/>
    </location>
    <ligand>
        <name>1D-myo-inositol 1,3,4-trisphosphate</name>
        <dbReference type="ChEBI" id="CHEBI:58414"/>
    </ligand>
</feature>
<feature type="domain" description="Inositol-tetrakisphosphate 1-kinase N-terminal" evidence="12">
    <location>
        <begin position="8"/>
        <end position="96"/>
    </location>
</feature>